<protein>
    <submittedName>
        <fullName evidence="1">Putative ovule protein</fullName>
    </submittedName>
</protein>
<sequence length="101" mass="11731">MCQARSSLCNCHQTRFFLLAEIWLRHYSSCKPSKFRNSTCIYQRDNKKVGIHPVNFVFLLFAHTFEFFQVPRRLCVCGRSCAELPDCPAVVKTKKSTHVTT</sequence>
<reference evidence="1" key="1">
    <citation type="submission" date="2015-12" db="EMBL/GenBank/DDBJ databases">
        <title>Gene expression during late stages of embryo sac development: a critical building block for successful pollen-pistil interactions.</title>
        <authorList>
            <person name="Liu Y."/>
            <person name="Joly V."/>
            <person name="Sabar M."/>
            <person name="Matton D.P."/>
        </authorList>
    </citation>
    <scope>NUCLEOTIDE SEQUENCE</scope>
</reference>
<dbReference type="EMBL" id="GEDG01031939">
    <property type="protein sequence ID" value="JAP11094.1"/>
    <property type="molecule type" value="Transcribed_RNA"/>
</dbReference>
<proteinExistence type="predicted"/>
<accession>A0A0V0GV02</accession>
<organism evidence="1">
    <name type="scientific">Solanum chacoense</name>
    <name type="common">Chaco potato</name>
    <dbReference type="NCBI Taxonomy" id="4108"/>
    <lineage>
        <taxon>Eukaryota</taxon>
        <taxon>Viridiplantae</taxon>
        <taxon>Streptophyta</taxon>
        <taxon>Embryophyta</taxon>
        <taxon>Tracheophyta</taxon>
        <taxon>Spermatophyta</taxon>
        <taxon>Magnoliopsida</taxon>
        <taxon>eudicotyledons</taxon>
        <taxon>Gunneridae</taxon>
        <taxon>Pentapetalae</taxon>
        <taxon>asterids</taxon>
        <taxon>lamiids</taxon>
        <taxon>Solanales</taxon>
        <taxon>Solanaceae</taxon>
        <taxon>Solanoideae</taxon>
        <taxon>Solaneae</taxon>
        <taxon>Solanum</taxon>
    </lineage>
</organism>
<evidence type="ECO:0000313" key="1">
    <source>
        <dbReference type="EMBL" id="JAP11094.1"/>
    </source>
</evidence>
<dbReference type="AlphaFoldDB" id="A0A0V0GV02"/>
<name>A0A0V0GV02_SOLCH</name>